<reference evidence="3 4" key="1">
    <citation type="submission" date="2021-06" db="EMBL/GenBank/DDBJ databases">
        <authorList>
            <person name="Grouzdev D.S."/>
            <person name="Koziaeva V."/>
        </authorList>
    </citation>
    <scope>NUCLEOTIDE SEQUENCE [LARGE SCALE GENOMIC DNA]</scope>
    <source>
        <strain evidence="3 4">22</strain>
    </source>
</reference>
<feature type="region of interest" description="Disordered" evidence="1">
    <location>
        <begin position="1"/>
        <end position="173"/>
    </location>
</feature>
<dbReference type="RefSeq" id="WP_261966724.1">
    <property type="nucleotide sequence ID" value="NZ_JAHHZF010000001.1"/>
</dbReference>
<feature type="domain" description="FHA" evidence="2">
    <location>
        <begin position="247"/>
        <end position="311"/>
    </location>
</feature>
<evidence type="ECO:0000313" key="4">
    <source>
        <dbReference type="Proteomes" id="UP000766595"/>
    </source>
</evidence>
<dbReference type="Pfam" id="PF00498">
    <property type="entry name" value="FHA"/>
    <property type="match status" value="1"/>
</dbReference>
<feature type="compositionally biased region" description="Low complexity" evidence="1">
    <location>
        <begin position="129"/>
        <end position="143"/>
    </location>
</feature>
<feature type="compositionally biased region" description="Low complexity" evidence="1">
    <location>
        <begin position="35"/>
        <end position="49"/>
    </location>
</feature>
<proteinExistence type="predicted"/>
<comment type="caution">
    <text evidence="3">The sequence shown here is derived from an EMBL/GenBank/DDBJ whole genome shotgun (WGS) entry which is preliminary data.</text>
</comment>
<dbReference type="AlphaFoldDB" id="A0A947GAV5"/>
<feature type="compositionally biased region" description="Low complexity" evidence="1">
    <location>
        <begin position="344"/>
        <end position="363"/>
    </location>
</feature>
<dbReference type="InterPro" id="IPR008984">
    <property type="entry name" value="SMAD_FHA_dom_sf"/>
</dbReference>
<dbReference type="Gene3D" id="2.60.200.20">
    <property type="match status" value="1"/>
</dbReference>
<dbReference type="CDD" id="cd00060">
    <property type="entry name" value="FHA"/>
    <property type="match status" value="1"/>
</dbReference>
<sequence length="378" mass="39431">MSDQDQDNEPTRIVQRPGPKSLPLTVGSAPLLAGPAPVSVSPRSPAEPARASDDPEATRVAVRPRLTPPGTPVGRVLPPAGAPPVHPVVPQTISPHPSEPEPFASPVPPPTFTPTPSPAPLPPVPPSPFMAASAPPAPADTFPGSASRETAPPVDMPSWQPPPAPVVPVRPSVAAPPPPVYTPPPPAYQPPPPPAAEPRYAAAAAAERTPLAVPEKPAVTLSQAPAEPVVGWVVVIKGPGRGASREVFSGRNALGSDPEQMIPINFGDPAFARRGHAFIVYDNEERAFYIEDGKQKELVRVNGQLLSETRAIHHGDEIRVGQTTLKFVALCGPEFDWADRTAPRTDAAASAATARPEPAAPVEAEPRSDAMTDSGDMI</sequence>
<feature type="compositionally biased region" description="Pro residues" evidence="1">
    <location>
        <begin position="103"/>
        <end position="128"/>
    </location>
</feature>
<evidence type="ECO:0000313" key="3">
    <source>
        <dbReference type="EMBL" id="MBT9288032.1"/>
    </source>
</evidence>
<evidence type="ECO:0000256" key="1">
    <source>
        <dbReference type="SAM" id="MobiDB-lite"/>
    </source>
</evidence>
<feature type="compositionally biased region" description="Pro residues" evidence="1">
    <location>
        <begin position="159"/>
        <end position="173"/>
    </location>
</feature>
<protein>
    <submittedName>
        <fullName evidence="3">FHA domain-containing protein</fullName>
    </submittedName>
</protein>
<dbReference type="Proteomes" id="UP000766595">
    <property type="component" value="Unassembled WGS sequence"/>
</dbReference>
<feature type="region of interest" description="Disordered" evidence="1">
    <location>
        <begin position="342"/>
        <end position="378"/>
    </location>
</feature>
<evidence type="ECO:0000259" key="2">
    <source>
        <dbReference type="PROSITE" id="PS50006"/>
    </source>
</evidence>
<dbReference type="InterPro" id="IPR000253">
    <property type="entry name" value="FHA_dom"/>
</dbReference>
<organism evidence="3 4">
    <name type="scientific">Prosthecodimorpha staleyi</name>
    <dbReference type="NCBI Taxonomy" id="2840188"/>
    <lineage>
        <taxon>Bacteria</taxon>
        <taxon>Pseudomonadati</taxon>
        <taxon>Pseudomonadota</taxon>
        <taxon>Alphaproteobacteria</taxon>
        <taxon>Hyphomicrobiales</taxon>
        <taxon>Ancalomicrobiaceae</taxon>
        <taxon>Prosthecodimorpha</taxon>
    </lineage>
</organism>
<dbReference type="PROSITE" id="PS50006">
    <property type="entry name" value="FHA_DOMAIN"/>
    <property type="match status" value="1"/>
</dbReference>
<keyword evidence="4" id="KW-1185">Reference proteome</keyword>
<accession>A0A947GAV5</accession>
<dbReference type="SUPFAM" id="SSF49879">
    <property type="entry name" value="SMAD/FHA domain"/>
    <property type="match status" value="1"/>
</dbReference>
<dbReference type="EMBL" id="JAHHZF010000001">
    <property type="protein sequence ID" value="MBT9288032.1"/>
    <property type="molecule type" value="Genomic_DNA"/>
</dbReference>
<gene>
    <name evidence="3" type="ORF">KL771_01125</name>
</gene>
<name>A0A947GAV5_9HYPH</name>